<proteinExistence type="predicted"/>
<protein>
    <submittedName>
        <fullName evidence="1">DUF4276 family protein</fullName>
    </submittedName>
</protein>
<name>A0A848LZN1_9BACT</name>
<dbReference type="Pfam" id="PF14103">
    <property type="entry name" value="DUF4276"/>
    <property type="match status" value="1"/>
</dbReference>
<dbReference type="Proteomes" id="UP000518300">
    <property type="component" value="Unassembled WGS sequence"/>
</dbReference>
<evidence type="ECO:0000313" key="2">
    <source>
        <dbReference type="Proteomes" id="UP000518300"/>
    </source>
</evidence>
<dbReference type="AlphaFoldDB" id="A0A848LZN1"/>
<dbReference type="EMBL" id="JABBJJ010000509">
    <property type="protein sequence ID" value="NMO22992.1"/>
    <property type="molecule type" value="Genomic_DNA"/>
</dbReference>
<keyword evidence="2" id="KW-1185">Reference proteome</keyword>
<reference evidence="1 2" key="1">
    <citation type="submission" date="2020-04" db="EMBL/GenBank/DDBJ databases">
        <title>Draft genome of Pyxidicoccus fallax type strain.</title>
        <authorList>
            <person name="Whitworth D.E."/>
        </authorList>
    </citation>
    <scope>NUCLEOTIDE SEQUENCE [LARGE SCALE GENOMIC DNA]</scope>
    <source>
        <strain evidence="1 2">DSM 14698</strain>
    </source>
</reference>
<organism evidence="1 2">
    <name type="scientific">Pyxidicoccus fallax</name>
    <dbReference type="NCBI Taxonomy" id="394095"/>
    <lineage>
        <taxon>Bacteria</taxon>
        <taxon>Pseudomonadati</taxon>
        <taxon>Myxococcota</taxon>
        <taxon>Myxococcia</taxon>
        <taxon>Myxococcales</taxon>
        <taxon>Cystobacterineae</taxon>
        <taxon>Myxococcaceae</taxon>
        <taxon>Pyxidicoccus</taxon>
    </lineage>
</organism>
<comment type="caution">
    <text evidence="1">The sequence shown here is derived from an EMBL/GenBank/DDBJ whole genome shotgun (WGS) entry which is preliminary data.</text>
</comment>
<dbReference type="RefSeq" id="WP_169352106.1">
    <property type="nucleotide sequence ID" value="NZ_JABBJJ010000509.1"/>
</dbReference>
<accession>A0A848LZN1</accession>
<gene>
    <name evidence="1" type="ORF">HG543_50265</name>
</gene>
<evidence type="ECO:0000313" key="1">
    <source>
        <dbReference type="EMBL" id="NMO22992.1"/>
    </source>
</evidence>
<sequence>MKRVLILVEGQTEETFVRTVLAPHLLAHNLALMPRLVVTRYNRAGGHDKGGINRYAPVKDDLRRLLGDTGAERVTTMLDYYGLPEDFPGLASRPAGDCYKRVEHVEQMFAEDIGHRRFLPYLALHEFEALLFTDLPRCSLFTPEAVATLQAARDAVNSPEEINEHRETAPSKRILAVMPEYRKRLHGPQAAQEIGLSQLRAACRHFNQWLSRLEALAT</sequence>
<dbReference type="InterPro" id="IPR025455">
    <property type="entry name" value="DUF4276"/>
</dbReference>